<dbReference type="NCBIfam" id="TIGR00254">
    <property type="entry name" value="GGDEF"/>
    <property type="match status" value="1"/>
</dbReference>
<reference evidence="3 4" key="1">
    <citation type="submission" date="2021-03" db="EMBL/GenBank/DDBJ databases">
        <title>Succinivibrio sp. nov. isolated from feces of cow.</title>
        <authorList>
            <person name="Choi J.-Y."/>
        </authorList>
    </citation>
    <scope>NUCLEOTIDE SEQUENCE [LARGE SCALE GENOMIC DNA]</scope>
    <source>
        <strain evidence="3 4">AGMB01872</strain>
    </source>
</reference>
<dbReference type="Proteomes" id="UP000731465">
    <property type="component" value="Unassembled WGS sequence"/>
</dbReference>
<evidence type="ECO:0000313" key="3">
    <source>
        <dbReference type="EMBL" id="MBW7570445.1"/>
    </source>
</evidence>
<evidence type="ECO:0000259" key="2">
    <source>
        <dbReference type="PROSITE" id="PS50887"/>
    </source>
</evidence>
<sequence length="748" mass="84858">MADNKLDGSTADVLLNDLNDFKDIESLKSDLGFDNLDEVVYNSSSSFDISEIADLLLDNIDEFVFITDAASKNIVYINKPLTEALGLKQPFVGTCYSIIKGRDEPCKECKSICSNDDKFHINTLVDCALKDDFIIKSRNINLYDRTYIINVAIQKKIKHSVVDLDTTFNDVIAPYTIIFSKNIHNPDILLYRFLEHLGTSIDANAVFMYEHVQLTDENGKNKSGNDQSDVIKSKLTKILLWTCQKKEYDVAHQNAPVDILDSILTEQIVKNYTHENDHYCALPVLLDEKILGAVIIKNANEDRLKTLTPCFKTIINLMASALHNRIMQAEITNYSNLDPLTKLKNRKCLITDIPSLSVAKKLGVIFINVNGLKNINNTSGIDKGDTILKKTASLLKQLLHQSEYIYRLGGDEFIGIYPDIDEHEFILLSDMIKAFMSSDKGFSASVGTSWINSGMTIQNAINKAESDMYTEKKKYYRISKNENERYRIQNDLIFDILEPAKIQELIAQDCFKVLYQPKFKIQGDVAQIAGAEALVRLIINDKVIPPDDFIPALESAHYTHLIDYFVFETICKQMRERLDKGEKILPVSCNFSRHSIIRPEFKTKLKEILNKYDITPNYIPLEVSEHSSTEHHKELVEVTEKLSKEGFNISIDDFGTAHANIYTLADLTVSEIKFDKKLIDNLGKGDDEKLTTILGVLITMCKKLGIKTIAEGVEDVVQKEILKNLGCDEIQGYYYSKPIVEDDYYSKL</sequence>
<dbReference type="InterPro" id="IPR029787">
    <property type="entry name" value="Nucleotide_cyclase"/>
</dbReference>
<proteinExistence type="predicted"/>
<dbReference type="InterPro" id="IPR000160">
    <property type="entry name" value="GGDEF_dom"/>
</dbReference>
<protein>
    <submittedName>
        <fullName evidence="3">Bifunctional diguanylate cyclase/phosphodiesterase</fullName>
    </submittedName>
</protein>
<evidence type="ECO:0000259" key="1">
    <source>
        <dbReference type="PROSITE" id="PS50883"/>
    </source>
</evidence>
<comment type="caution">
    <text evidence="3">The sequence shown here is derived from an EMBL/GenBank/DDBJ whole genome shotgun (WGS) entry which is preliminary data.</text>
</comment>
<dbReference type="InterPro" id="IPR035919">
    <property type="entry name" value="EAL_sf"/>
</dbReference>
<dbReference type="Gene3D" id="3.30.70.270">
    <property type="match status" value="1"/>
</dbReference>
<dbReference type="SMART" id="SM00267">
    <property type="entry name" value="GGDEF"/>
    <property type="match status" value="1"/>
</dbReference>
<name>A0ABS7DGL1_9GAMM</name>
<dbReference type="CDD" id="cd01948">
    <property type="entry name" value="EAL"/>
    <property type="match status" value="1"/>
</dbReference>
<dbReference type="PROSITE" id="PS50887">
    <property type="entry name" value="GGDEF"/>
    <property type="match status" value="1"/>
</dbReference>
<dbReference type="PANTHER" id="PTHR33121">
    <property type="entry name" value="CYCLIC DI-GMP PHOSPHODIESTERASE PDEF"/>
    <property type="match status" value="1"/>
</dbReference>
<feature type="domain" description="EAL" evidence="1">
    <location>
        <begin position="495"/>
        <end position="748"/>
    </location>
</feature>
<dbReference type="InterPro" id="IPR043128">
    <property type="entry name" value="Rev_trsase/Diguanyl_cyclase"/>
</dbReference>
<dbReference type="PROSITE" id="PS50883">
    <property type="entry name" value="EAL"/>
    <property type="match status" value="1"/>
</dbReference>
<dbReference type="CDD" id="cd01949">
    <property type="entry name" value="GGDEF"/>
    <property type="match status" value="1"/>
</dbReference>
<dbReference type="RefSeq" id="WP_219937668.1">
    <property type="nucleotide sequence ID" value="NZ_JAGFNY010000018.1"/>
</dbReference>
<keyword evidence="4" id="KW-1185">Reference proteome</keyword>
<gene>
    <name evidence="3" type="ORF">J5V48_05990</name>
</gene>
<dbReference type="SUPFAM" id="SSF141868">
    <property type="entry name" value="EAL domain-like"/>
    <property type="match status" value="1"/>
</dbReference>
<dbReference type="PANTHER" id="PTHR33121:SF71">
    <property type="entry name" value="OXYGEN SENSOR PROTEIN DOSP"/>
    <property type="match status" value="1"/>
</dbReference>
<dbReference type="InterPro" id="IPR001633">
    <property type="entry name" value="EAL_dom"/>
</dbReference>
<dbReference type="Pfam" id="PF00990">
    <property type="entry name" value="GGDEF"/>
    <property type="match status" value="1"/>
</dbReference>
<dbReference type="Pfam" id="PF00563">
    <property type="entry name" value="EAL"/>
    <property type="match status" value="1"/>
</dbReference>
<dbReference type="Gene3D" id="3.20.20.450">
    <property type="entry name" value="EAL domain"/>
    <property type="match status" value="1"/>
</dbReference>
<organism evidence="3 4">
    <name type="scientific">Succinivibrio faecicola</name>
    <dbReference type="NCBI Taxonomy" id="2820300"/>
    <lineage>
        <taxon>Bacteria</taxon>
        <taxon>Pseudomonadati</taxon>
        <taxon>Pseudomonadota</taxon>
        <taxon>Gammaproteobacteria</taxon>
        <taxon>Aeromonadales</taxon>
        <taxon>Succinivibrionaceae</taxon>
        <taxon>Succinivibrio</taxon>
    </lineage>
</organism>
<dbReference type="SMART" id="SM00052">
    <property type="entry name" value="EAL"/>
    <property type="match status" value="1"/>
</dbReference>
<evidence type="ECO:0000313" key="4">
    <source>
        <dbReference type="Proteomes" id="UP000731465"/>
    </source>
</evidence>
<feature type="domain" description="GGDEF" evidence="2">
    <location>
        <begin position="360"/>
        <end position="488"/>
    </location>
</feature>
<dbReference type="EMBL" id="JAGFNY010000018">
    <property type="protein sequence ID" value="MBW7570445.1"/>
    <property type="molecule type" value="Genomic_DNA"/>
</dbReference>
<accession>A0ABS7DGL1</accession>
<dbReference type="SUPFAM" id="SSF55073">
    <property type="entry name" value="Nucleotide cyclase"/>
    <property type="match status" value="1"/>
</dbReference>
<dbReference type="InterPro" id="IPR050706">
    <property type="entry name" value="Cyclic-di-GMP_PDE-like"/>
</dbReference>